<keyword evidence="4 7" id="KW-1133">Transmembrane helix</keyword>
<evidence type="ECO:0008006" key="10">
    <source>
        <dbReference type="Google" id="ProtNLM"/>
    </source>
</evidence>
<evidence type="ECO:0000256" key="5">
    <source>
        <dbReference type="ARBA" id="ARBA00023136"/>
    </source>
</evidence>
<keyword evidence="2" id="KW-1003">Cell membrane</keyword>
<feature type="transmembrane region" description="Helical" evidence="7">
    <location>
        <begin position="63"/>
        <end position="81"/>
    </location>
</feature>
<accession>A0A0X3W524</accession>
<evidence type="ECO:0000256" key="2">
    <source>
        <dbReference type="ARBA" id="ARBA00022475"/>
    </source>
</evidence>
<dbReference type="EMBL" id="LLZJ01000321">
    <property type="protein sequence ID" value="KUL52013.1"/>
    <property type="molecule type" value="Genomic_DNA"/>
</dbReference>
<evidence type="ECO:0000256" key="6">
    <source>
        <dbReference type="SAM" id="Coils"/>
    </source>
</evidence>
<feature type="transmembrane region" description="Helical" evidence="7">
    <location>
        <begin position="88"/>
        <end position="121"/>
    </location>
</feature>
<keyword evidence="3 7" id="KW-0812">Transmembrane</keyword>
<dbReference type="RefSeq" id="WP_059145862.1">
    <property type="nucleotide sequence ID" value="NZ_LLZJ01000321.1"/>
</dbReference>
<evidence type="ECO:0000313" key="8">
    <source>
        <dbReference type="EMBL" id="KUL52013.1"/>
    </source>
</evidence>
<dbReference type="GO" id="GO:0005886">
    <property type="term" value="C:plasma membrane"/>
    <property type="evidence" value="ECO:0007669"/>
    <property type="project" value="UniProtKB-SubCell"/>
</dbReference>
<comment type="subcellular location">
    <subcellularLocation>
        <location evidence="1">Cell membrane</location>
        <topology evidence="1">Multi-pass membrane protein</topology>
    </subcellularLocation>
</comment>
<name>A0A0X3W524_STRVO</name>
<evidence type="ECO:0000256" key="1">
    <source>
        <dbReference type="ARBA" id="ARBA00004651"/>
    </source>
</evidence>
<organism evidence="8 9">
    <name type="scientific">Streptomyces violaceusniger</name>
    <dbReference type="NCBI Taxonomy" id="68280"/>
    <lineage>
        <taxon>Bacteria</taxon>
        <taxon>Bacillati</taxon>
        <taxon>Actinomycetota</taxon>
        <taxon>Actinomycetes</taxon>
        <taxon>Kitasatosporales</taxon>
        <taxon>Streptomycetaceae</taxon>
        <taxon>Streptomyces</taxon>
        <taxon>Streptomyces violaceusniger group</taxon>
    </lineage>
</organism>
<sequence>MGHVIEKLYVLRAEARGIADAAARAWRGPGRERDLVVQSLKAAGAATLAWAVSGWWLQDPVALMAPWVAVVLVQATVYRSLFKGLQQLVAIAVGTLLAAGAEALTGNTLASVALVLPVVMLLSNWPRLGDQGIYGPTTALFTLTSGPVSGLTVSHRLLQALLGAAIGIAVNALVFPPVHLRNVRENLSRLARGTEETLTGIAEGLAQEDWSEDTAAGWRRLADQLQQRQESLRSTRQWSHESLRLNPRLPWNSRRSLPLPSENEDQRWGAIVAQVGAVVDTMIDIADENRTIPTPDQQPLRDYGRLLADLASACRVRADLICVSAAEDAHARLDEALDSVERRHNALHKQLTDERSVSAATTAVLGTLLIQAQNIWHDIAPETWPRATAGA</sequence>
<dbReference type="InterPro" id="IPR010343">
    <property type="entry name" value="ArAE_1"/>
</dbReference>
<comment type="caution">
    <text evidence="8">The sequence shown here is derived from an EMBL/GenBank/DDBJ whole genome shotgun (WGS) entry which is preliminary data.</text>
</comment>
<feature type="transmembrane region" description="Helical" evidence="7">
    <location>
        <begin position="133"/>
        <end position="153"/>
    </location>
</feature>
<keyword evidence="5 7" id="KW-0472">Membrane</keyword>
<evidence type="ECO:0000256" key="4">
    <source>
        <dbReference type="ARBA" id="ARBA00022989"/>
    </source>
</evidence>
<dbReference type="Pfam" id="PF06081">
    <property type="entry name" value="ArAE_1"/>
    <property type="match status" value="1"/>
</dbReference>
<evidence type="ECO:0000256" key="3">
    <source>
        <dbReference type="ARBA" id="ARBA00022692"/>
    </source>
</evidence>
<evidence type="ECO:0000256" key="7">
    <source>
        <dbReference type="SAM" id="Phobius"/>
    </source>
</evidence>
<gene>
    <name evidence="8" type="ORF">ADL28_24250</name>
</gene>
<feature type="transmembrane region" description="Helical" evidence="7">
    <location>
        <begin position="160"/>
        <end position="180"/>
    </location>
</feature>
<proteinExistence type="predicted"/>
<feature type="coiled-coil region" evidence="6">
    <location>
        <begin position="323"/>
        <end position="350"/>
    </location>
</feature>
<dbReference type="OrthoDB" id="5169323at2"/>
<keyword evidence="6" id="KW-0175">Coiled coil</keyword>
<reference evidence="9" key="1">
    <citation type="submission" date="2015-10" db="EMBL/GenBank/DDBJ databases">
        <authorList>
            <person name="Ju K.-S."/>
            <person name="Doroghazi J.R."/>
            <person name="Metcalf W.W."/>
        </authorList>
    </citation>
    <scope>NUCLEOTIDE SEQUENCE [LARGE SCALE GENOMIC DNA]</scope>
    <source>
        <strain evidence="9">NRRL F-8817</strain>
    </source>
</reference>
<protein>
    <recommendedName>
        <fullName evidence="10">FUSC family protein</fullName>
    </recommendedName>
</protein>
<dbReference type="Proteomes" id="UP000053413">
    <property type="component" value="Unassembled WGS sequence"/>
</dbReference>
<dbReference type="AlphaFoldDB" id="A0A0X3W524"/>
<evidence type="ECO:0000313" key="9">
    <source>
        <dbReference type="Proteomes" id="UP000053413"/>
    </source>
</evidence>